<reference evidence="2 3" key="1">
    <citation type="submission" date="2023-01" db="EMBL/GenBank/DDBJ databases">
        <authorList>
            <person name="Kreplak J."/>
        </authorList>
    </citation>
    <scope>NUCLEOTIDE SEQUENCE [LARGE SCALE GENOMIC DNA]</scope>
</reference>
<dbReference type="Proteomes" id="UP001157006">
    <property type="component" value="Chromosome 6"/>
</dbReference>
<keyword evidence="3" id="KW-1185">Reference proteome</keyword>
<evidence type="ECO:0000256" key="1">
    <source>
        <dbReference type="SAM" id="SignalP"/>
    </source>
</evidence>
<protein>
    <submittedName>
        <fullName evidence="2">Uncharacterized protein</fullName>
    </submittedName>
</protein>
<organism evidence="2 3">
    <name type="scientific">Vicia faba</name>
    <name type="common">Broad bean</name>
    <name type="synonym">Faba vulgaris</name>
    <dbReference type="NCBI Taxonomy" id="3906"/>
    <lineage>
        <taxon>Eukaryota</taxon>
        <taxon>Viridiplantae</taxon>
        <taxon>Streptophyta</taxon>
        <taxon>Embryophyta</taxon>
        <taxon>Tracheophyta</taxon>
        <taxon>Spermatophyta</taxon>
        <taxon>Magnoliopsida</taxon>
        <taxon>eudicotyledons</taxon>
        <taxon>Gunneridae</taxon>
        <taxon>Pentapetalae</taxon>
        <taxon>rosids</taxon>
        <taxon>fabids</taxon>
        <taxon>Fabales</taxon>
        <taxon>Fabaceae</taxon>
        <taxon>Papilionoideae</taxon>
        <taxon>50 kb inversion clade</taxon>
        <taxon>NPAAA clade</taxon>
        <taxon>Hologalegina</taxon>
        <taxon>IRL clade</taxon>
        <taxon>Fabeae</taxon>
        <taxon>Vicia</taxon>
    </lineage>
</organism>
<proteinExistence type="predicted"/>
<sequence>MSRWRRSSSMLFTVTLISKVTLMLAQSALDEAIKIKDLFWREKANDFDMVDEVIPRLINGQINDMLIMLPTLEEVLYAVLSLNKESAPGHDDFDRKSLIFRLLWTKFVASLRRGKLNSCIAGRVLLVGTVIQRVLLHTMMIYSWPVSLLRFIERWSRNFIWSGDTDSRKLVTVAWKYCCKKKETGGLGLKSFVVLKEAAGLLNCWDFVNSQGQ</sequence>
<dbReference type="EMBL" id="OX451741">
    <property type="protein sequence ID" value="CAI8618076.1"/>
    <property type="molecule type" value="Genomic_DNA"/>
</dbReference>
<keyword evidence="1" id="KW-0732">Signal</keyword>
<evidence type="ECO:0000313" key="3">
    <source>
        <dbReference type="Proteomes" id="UP001157006"/>
    </source>
</evidence>
<accession>A0AAV1B5Z0</accession>
<dbReference type="AlphaFoldDB" id="A0AAV1B5Z0"/>
<name>A0AAV1B5Z0_VICFA</name>
<evidence type="ECO:0000313" key="2">
    <source>
        <dbReference type="EMBL" id="CAI8618076.1"/>
    </source>
</evidence>
<feature type="chain" id="PRO_5043931334" evidence="1">
    <location>
        <begin position="26"/>
        <end position="213"/>
    </location>
</feature>
<feature type="signal peptide" evidence="1">
    <location>
        <begin position="1"/>
        <end position="25"/>
    </location>
</feature>
<gene>
    <name evidence="2" type="ORF">VFH_VI106040</name>
</gene>